<dbReference type="RefSeq" id="WP_309956297.1">
    <property type="nucleotide sequence ID" value="NZ_CP136414.1"/>
</dbReference>
<evidence type="ECO:0000313" key="2">
    <source>
        <dbReference type="EMBL" id="MDR6939545.1"/>
    </source>
</evidence>
<organism evidence="2 3">
    <name type="scientific">Arcanobacterium hippocoleae</name>
    <dbReference type="NCBI Taxonomy" id="149017"/>
    <lineage>
        <taxon>Bacteria</taxon>
        <taxon>Bacillati</taxon>
        <taxon>Actinomycetota</taxon>
        <taxon>Actinomycetes</taxon>
        <taxon>Actinomycetales</taxon>
        <taxon>Actinomycetaceae</taxon>
        <taxon>Arcanobacterium</taxon>
    </lineage>
</organism>
<dbReference type="Proteomes" id="UP001266099">
    <property type="component" value="Unassembled WGS sequence"/>
</dbReference>
<proteinExistence type="predicted"/>
<keyword evidence="3" id="KW-1185">Reference proteome</keyword>
<keyword evidence="1" id="KW-0812">Transmembrane</keyword>
<comment type="caution">
    <text evidence="2">The sequence shown here is derived from an EMBL/GenBank/DDBJ whole genome shotgun (WGS) entry which is preliminary data.</text>
</comment>
<gene>
    <name evidence="2" type="ORF">J2S36_001088</name>
</gene>
<name>A0ABU1T2S0_9ACTO</name>
<protein>
    <submittedName>
        <fullName evidence="2">Uncharacterized protein</fullName>
    </submittedName>
</protein>
<dbReference type="EMBL" id="JAVDUJ010000001">
    <property type="protein sequence ID" value="MDR6939545.1"/>
    <property type="molecule type" value="Genomic_DNA"/>
</dbReference>
<evidence type="ECO:0000256" key="1">
    <source>
        <dbReference type="SAM" id="Phobius"/>
    </source>
</evidence>
<accession>A0ABU1T2S0</accession>
<sequence length="51" mass="5909">MYGFIWRHLPGPTWLKFIEALIMIVGIVAFLFFYGFPWISENTNLGSVTVD</sequence>
<evidence type="ECO:0000313" key="3">
    <source>
        <dbReference type="Proteomes" id="UP001266099"/>
    </source>
</evidence>
<keyword evidence="1" id="KW-1133">Transmembrane helix</keyword>
<keyword evidence="1" id="KW-0472">Membrane</keyword>
<reference evidence="2 3" key="1">
    <citation type="submission" date="2023-07" db="EMBL/GenBank/DDBJ databases">
        <title>Sequencing the genomes of 1000 actinobacteria strains.</title>
        <authorList>
            <person name="Klenk H.-P."/>
        </authorList>
    </citation>
    <scope>NUCLEOTIDE SEQUENCE [LARGE SCALE GENOMIC DNA]</scope>
    <source>
        <strain evidence="2 3">DSM 15539</strain>
    </source>
</reference>
<feature type="transmembrane region" description="Helical" evidence="1">
    <location>
        <begin position="20"/>
        <end position="39"/>
    </location>
</feature>